<dbReference type="EMBL" id="JAFBDZ010000002">
    <property type="protein sequence ID" value="MBM7585694.1"/>
    <property type="molecule type" value="Genomic_DNA"/>
</dbReference>
<accession>A0ABS2ND68</accession>
<evidence type="ECO:0000313" key="2">
    <source>
        <dbReference type="EMBL" id="MBM7585694.1"/>
    </source>
</evidence>
<feature type="transmembrane region" description="Helical" evidence="1">
    <location>
        <begin position="229"/>
        <end position="249"/>
    </location>
</feature>
<dbReference type="Proteomes" id="UP001646157">
    <property type="component" value="Unassembled WGS sequence"/>
</dbReference>
<organism evidence="2 3">
    <name type="scientific">Rossellomorea pakistanensis</name>
    <dbReference type="NCBI Taxonomy" id="992288"/>
    <lineage>
        <taxon>Bacteria</taxon>
        <taxon>Bacillati</taxon>
        <taxon>Bacillota</taxon>
        <taxon>Bacilli</taxon>
        <taxon>Bacillales</taxon>
        <taxon>Bacillaceae</taxon>
        <taxon>Rossellomorea</taxon>
    </lineage>
</organism>
<evidence type="ECO:0000313" key="3">
    <source>
        <dbReference type="Proteomes" id="UP001646157"/>
    </source>
</evidence>
<evidence type="ECO:0000256" key="1">
    <source>
        <dbReference type="SAM" id="Phobius"/>
    </source>
</evidence>
<feature type="transmembrane region" description="Helical" evidence="1">
    <location>
        <begin position="177"/>
        <end position="198"/>
    </location>
</feature>
<keyword evidence="1" id="KW-0472">Membrane</keyword>
<reference evidence="2 3" key="1">
    <citation type="submission" date="2021-01" db="EMBL/GenBank/DDBJ databases">
        <title>Genomic Encyclopedia of Type Strains, Phase IV (KMG-IV): sequencing the most valuable type-strain genomes for metagenomic binning, comparative biology and taxonomic classification.</title>
        <authorList>
            <person name="Goeker M."/>
        </authorList>
    </citation>
    <scope>NUCLEOTIDE SEQUENCE [LARGE SCALE GENOMIC DNA]</scope>
    <source>
        <strain evidence="2 3">DSM 24834</strain>
    </source>
</reference>
<protein>
    <recommendedName>
        <fullName evidence="4">Glycerophosphoryl diester phosphodiesterase membrane domain-containing protein</fullName>
    </recommendedName>
</protein>
<gene>
    <name evidence="2" type="ORF">JOC86_002236</name>
</gene>
<evidence type="ECO:0008006" key="4">
    <source>
        <dbReference type="Google" id="ProtNLM"/>
    </source>
</evidence>
<name>A0ABS2ND68_9BACI</name>
<keyword evidence="1" id="KW-0812">Transmembrane</keyword>
<keyword evidence="3" id="KW-1185">Reference proteome</keyword>
<comment type="caution">
    <text evidence="2">The sequence shown here is derived from an EMBL/GenBank/DDBJ whole genome shotgun (WGS) entry which is preliminary data.</text>
</comment>
<feature type="transmembrane region" description="Helical" evidence="1">
    <location>
        <begin position="29"/>
        <end position="47"/>
    </location>
</feature>
<dbReference type="RefSeq" id="WP_205172155.1">
    <property type="nucleotide sequence ID" value="NZ_JAFBDZ010000002.1"/>
</dbReference>
<sequence>MNTQFNRPKGFGEILDHTFRLSKSHFTKFFLILLIVLGPIYLLQAIADFMSGTNFFREVGVGGPWYEQIISGFDQSAEADYEEFTPTSLIANLIFIIGGLISVFVAPVGGAAILIGVDRLRKKEEFTVKSALKQAFSRYWPILGSSLLFGVIVFGMIIGPIFISGFVGIFGAVANPFLGILMAILLFLGFAVGIGYFLTRWSFFFASVVLETDSPGLSRSWRLTRNRGWICMGIYFVFILITSSVSFAIELSFGLLLGNSVLLMIIGDLVSLFTTVILSVGFAVMYFDLKVRNDADDLDEMMDEYTAIQ</sequence>
<keyword evidence="1" id="KW-1133">Transmembrane helix</keyword>
<feature type="transmembrane region" description="Helical" evidence="1">
    <location>
        <begin position="138"/>
        <end position="171"/>
    </location>
</feature>
<proteinExistence type="predicted"/>
<feature type="transmembrane region" description="Helical" evidence="1">
    <location>
        <begin position="89"/>
        <end position="117"/>
    </location>
</feature>
<feature type="transmembrane region" description="Helical" evidence="1">
    <location>
        <begin position="261"/>
        <end position="287"/>
    </location>
</feature>